<evidence type="ECO:0000313" key="3">
    <source>
        <dbReference type="EMBL" id="SDJ08429.1"/>
    </source>
</evidence>
<dbReference type="InterPro" id="IPR042100">
    <property type="entry name" value="Bug_dom1"/>
</dbReference>
<dbReference type="Gene3D" id="3.40.190.150">
    <property type="entry name" value="Bordetella uptake gene, domain 1"/>
    <property type="match status" value="1"/>
</dbReference>
<keyword evidence="2" id="KW-0732">Signal</keyword>
<comment type="similarity">
    <text evidence="1">Belongs to the UPF0065 (bug) family.</text>
</comment>
<evidence type="ECO:0000256" key="1">
    <source>
        <dbReference type="ARBA" id="ARBA00006987"/>
    </source>
</evidence>
<feature type="chain" id="PRO_5011484028" evidence="2">
    <location>
        <begin position="22"/>
        <end position="320"/>
    </location>
</feature>
<evidence type="ECO:0000313" key="4">
    <source>
        <dbReference type="Proteomes" id="UP000199093"/>
    </source>
</evidence>
<accession>A0A1G8QUJ6</accession>
<dbReference type="CDD" id="cd07012">
    <property type="entry name" value="PBP2_Bug_TTT"/>
    <property type="match status" value="1"/>
</dbReference>
<dbReference type="SUPFAM" id="SSF53850">
    <property type="entry name" value="Periplasmic binding protein-like II"/>
    <property type="match status" value="1"/>
</dbReference>
<proteinExistence type="inferred from homology"/>
<sequence>MQVRMILAAAVAMGIGAQAQAWEPEGTVEFVVPYSAGGGSDVNARMLAETWRANDIVDANVVVLNKPGGSGAVGNTYAFSKTGNPNTLMTFIAGQMMSTISNDAAVKLENVTPLATLSVDTLVLVTRSADDFADFDALVAAASAEPNSITIGGVSRGSEDHLVFTMLSDSLDAELQYVPFDGGGDALSALLGGHVDAAIFNPSEIGQQVAAGRAHPLGAFSEERLSEPFDSTATFAELGYPGVAISLFRGYAGPPEMPAEAVAYWEEKLKAAYDTEMWQQDYIQDKGLVARFMGAEESAEFYAAEAEKYERLLKAAGFID</sequence>
<dbReference type="STRING" id="555512.SAMN04487993_101774"/>
<protein>
    <submittedName>
        <fullName evidence="3">Putative tricarboxylic transport membrane protein</fullName>
    </submittedName>
</protein>
<dbReference type="Proteomes" id="UP000199093">
    <property type="component" value="Unassembled WGS sequence"/>
</dbReference>
<dbReference type="OrthoDB" id="7246401at2"/>
<organism evidence="3 4">
    <name type="scientific">Salipiger marinus</name>
    <dbReference type="NCBI Taxonomy" id="555512"/>
    <lineage>
        <taxon>Bacteria</taxon>
        <taxon>Pseudomonadati</taxon>
        <taxon>Pseudomonadota</taxon>
        <taxon>Alphaproteobacteria</taxon>
        <taxon>Rhodobacterales</taxon>
        <taxon>Roseobacteraceae</taxon>
        <taxon>Salipiger</taxon>
    </lineage>
</organism>
<dbReference type="Pfam" id="PF03401">
    <property type="entry name" value="TctC"/>
    <property type="match status" value="1"/>
</dbReference>
<reference evidence="3 4" key="1">
    <citation type="submission" date="2016-10" db="EMBL/GenBank/DDBJ databases">
        <authorList>
            <person name="de Groot N.N."/>
        </authorList>
    </citation>
    <scope>NUCLEOTIDE SEQUENCE [LARGE SCALE GENOMIC DNA]</scope>
    <source>
        <strain evidence="3 4">DSM 26424</strain>
    </source>
</reference>
<gene>
    <name evidence="3" type="ORF">SAMN04487993_101774</name>
</gene>
<feature type="signal peptide" evidence="2">
    <location>
        <begin position="1"/>
        <end position="21"/>
    </location>
</feature>
<dbReference type="PIRSF" id="PIRSF017082">
    <property type="entry name" value="YflP"/>
    <property type="match status" value="1"/>
</dbReference>
<dbReference type="Gene3D" id="3.40.190.10">
    <property type="entry name" value="Periplasmic binding protein-like II"/>
    <property type="match status" value="1"/>
</dbReference>
<evidence type="ECO:0000256" key="2">
    <source>
        <dbReference type="SAM" id="SignalP"/>
    </source>
</evidence>
<dbReference type="RefSeq" id="WP_089849608.1">
    <property type="nucleotide sequence ID" value="NZ_FNEJ01000017.1"/>
</dbReference>
<name>A0A1G8QUJ6_9RHOB</name>
<dbReference type="EMBL" id="FNEJ01000017">
    <property type="protein sequence ID" value="SDJ08429.1"/>
    <property type="molecule type" value="Genomic_DNA"/>
</dbReference>
<dbReference type="PANTHER" id="PTHR42928">
    <property type="entry name" value="TRICARBOXYLATE-BINDING PROTEIN"/>
    <property type="match status" value="1"/>
</dbReference>
<dbReference type="AlphaFoldDB" id="A0A1G8QUJ6"/>
<keyword evidence="4" id="KW-1185">Reference proteome</keyword>
<dbReference type="PANTHER" id="PTHR42928:SF3">
    <property type="entry name" value="UPF0065 PROTEIN YFLP"/>
    <property type="match status" value="1"/>
</dbReference>
<dbReference type="InterPro" id="IPR005064">
    <property type="entry name" value="BUG"/>
</dbReference>